<keyword evidence="1" id="KW-0648">Protein biosynthesis</keyword>
<dbReference type="GO" id="GO:0070125">
    <property type="term" value="P:mitochondrial translational elongation"/>
    <property type="evidence" value="ECO:0007669"/>
    <property type="project" value="TreeGrafter"/>
</dbReference>
<dbReference type="PANTHER" id="PTHR11741:SF0">
    <property type="entry name" value="ELONGATION FACTOR TS, MITOCHONDRIAL"/>
    <property type="match status" value="1"/>
</dbReference>
<keyword evidence="1" id="KW-0251">Elongation factor</keyword>
<dbReference type="InterPro" id="IPR018101">
    <property type="entry name" value="Transl_elong_Ts_CS"/>
</dbReference>
<dbReference type="HAMAP" id="MF_00050">
    <property type="entry name" value="EF_Ts"/>
    <property type="match status" value="1"/>
</dbReference>
<dbReference type="Gene3D" id="3.30.479.20">
    <property type="entry name" value="Elongation factor Ts, dimerisation domain"/>
    <property type="match status" value="1"/>
</dbReference>
<proteinExistence type="inferred from homology"/>
<dbReference type="InterPro" id="IPR001816">
    <property type="entry name" value="Transl_elong_EFTs/EF1B"/>
</dbReference>
<comment type="function">
    <text evidence="1">Associates with the EF-Tu.GDP complex and induces the exchange of GDP to GTP. It remains bound to the aminoacyl-tRNA.EF-Tu.GTP complex up to the GTP hydrolysis stage on the ribosome.</text>
</comment>
<dbReference type="Pfam" id="PF25025">
    <property type="entry name" value="EF-Ts_N"/>
    <property type="match status" value="1"/>
</dbReference>
<evidence type="ECO:0000259" key="2">
    <source>
        <dbReference type="Pfam" id="PF11416"/>
    </source>
</evidence>
<dbReference type="Pfam" id="PF11416">
    <property type="entry name" value="Syntaxin-5_N"/>
    <property type="match status" value="1"/>
</dbReference>
<name>A0A8V5GYA3_MELUD</name>
<evidence type="ECO:0000313" key="3">
    <source>
        <dbReference type="Ensembl" id="ENSMUNP00000031803.1"/>
    </source>
</evidence>
<feature type="domain" description="Syntaxin-5 N-terminal Sly1p-binding" evidence="2">
    <location>
        <begin position="196"/>
        <end position="207"/>
    </location>
</feature>
<reference evidence="3" key="3">
    <citation type="submission" date="2025-09" db="UniProtKB">
        <authorList>
            <consortium name="Ensembl"/>
        </authorList>
    </citation>
    <scope>IDENTIFICATION</scope>
</reference>
<dbReference type="InterPro" id="IPR009060">
    <property type="entry name" value="UBA-like_sf"/>
</dbReference>
<comment type="subcellular location">
    <subcellularLocation>
        <location evidence="1">Mitochondrion</location>
    </subcellularLocation>
</comment>
<dbReference type="InterPro" id="IPR021538">
    <property type="entry name" value="Syntaxin-5_N"/>
</dbReference>
<dbReference type="CDD" id="cd14275">
    <property type="entry name" value="UBA_EF-Ts"/>
    <property type="match status" value="1"/>
</dbReference>
<dbReference type="GO" id="GO:0005739">
    <property type="term" value="C:mitochondrion"/>
    <property type="evidence" value="ECO:0007669"/>
    <property type="project" value="UniProtKB-SubCell"/>
</dbReference>
<keyword evidence="4" id="KW-1185">Reference proteome</keyword>
<organism evidence="3 4">
    <name type="scientific">Melopsittacus undulatus</name>
    <name type="common">Budgerigar</name>
    <name type="synonym">Psittacus undulatus</name>
    <dbReference type="NCBI Taxonomy" id="13146"/>
    <lineage>
        <taxon>Eukaryota</taxon>
        <taxon>Metazoa</taxon>
        <taxon>Chordata</taxon>
        <taxon>Craniata</taxon>
        <taxon>Vertebrata</taxon>
        <taxon>Euteleostomi</taxon>
        <taxon>Archelosauria</taxon>
        <taxon>Archosauria</taxon>
        <taxon>Dinosauria</taxon>
        <taxon>Saurischia</taxon>
        <taxon>Theropoda</taxon>
        <taxon>Coelurosauria</taxon>
        <taxon>Aves</taxon>
        <taxon>Neognathae</taxon>
        <taxon>Neoaves</taxon>
        <taxon>Telluraves</taxon>
        <taxon>Australaves</taxon>
        <taxon>Psittaciformes</taxon>
        <taxon>Psittaculidae</taxon>
        <taxon>Melopsittacus</taxon>
    </lineage>
</organism>
<keyword evidence="1" id="KW-0496">Mitochondrion</keyword>
<protein>
    <recommendedName>
        <fullName evidence="1">Elongation factor Ts, mitochondrial</fullName>
        <shortName evidence="1">EF-Ts</shortName>
        <shortName evidence="1">EF-TsMt</shortName>
    </recommendedName>
</protein>
<dbReference type="SUPFAM" id="SSF46934">
    <property type="entry name" value="UBA-like"/>
    <property type="match status" value="1"/>
</dbReference>
<dbReference type="SUPFAM" id="SSF54713">
    <property type="entry name" value="Elongation factor Ts (EF-Ts), dimerisation domain"/>
    <property type="match status" value="1"/>
</dbReference>
<evidence type="ECO:0000256" key="1">
    <source>
        <dbReference type="HAMAP-Rule" id="MF_03135"/>
    </source>
</evidence>
<dbReference type="Proteomes" id="UP000694405">
    <property type="component" value="Chromosome 21"/>
</dbReference>
<reference evidence="3" key="1">
    <citation type="submission" date="2020-03" db="EMBL/GenBank/DDBJ databases">
        <title>Melopsittacus undulatus (budgerigar) genome, bMelUnd1, maternal haplotype with Z.</title>
        <authorList>
            <person name="Gedman G."/>
            <person name="Mountcastle J."/>
            <person name="Haase B."/>
            <person name="Formenti G."/>
            <person name="Wright T."/>
            <person name="Apodaca J."/>
            <person name="Pelan S."/>
            <person name="Chow W."/>
            <person name="Rhie A."/>
            <person name="Howe K."/>
            <person name="Fedrigo O."/>
            <person name="Jarvis E.D."/>
        </authorList>
    </citation>
    <scope>NUCLEOTIDE SEQUENCE [LARGE SCALE GENOMIC DNA]</scope>
</reference>
<dbReference type="InterPro" id="IPR036402">
    <property type="entry name" value="EF-Ts_dimer_sf"/>
</dbReference>
<evidence type="ECO:0000313" key="4">
    <source>
        <dbReference type="Proteomes" id="UP000694405"/>
    </source>
</evidence>
<reference evidence="3" key="2">
    <citation type="submission" date="2025-08" db="UniProtKB">
        <authorList>
            <consortium name="Ensembl"/>
        </authorList>
    </citation>
    <scope>IDENTIFICATION</scope>
</reference>
<dbReference type="Gene3D" id="1.10.8.10">
    <property type="entry name" value="DNA helicase RuvA subunit, C-terminal domain"/>
    <property type="match status" value="1"/>
</dbReference>
<dbReference type="Ensembl" id="ENSMUNT00000033096.1">
    <property type="protein sequence ID" value="ENSMUNP00000031803.1"/>
    <property type="gene ID" value="ENSMUNG00000017950.1"/>
</dbReference>
<dbReference type="AlphaFoldDB" id="A0A8V5GYA3"/>
<dbReference type="PROSITE" id="PS01127">
    <property type="entry name" value="EF_TS_2"/>
    <property type="match status" value="1"/>
</dbReference>
<accession>A0A8V5GYA3</accession>
<dbReference type="PANTHER" id="PTHR11741">
    <property type="entry name" value="ELONGATION FACTOR TS"/>
    <property type="match status" value="1"/>
</dbReference>
<gene>
    <name evidence="3" type="primary">LOC117437349</name>
    <name evidence="1" type="synonym">TSFM</name>
</gene>
<sequence>MQRAARSAAWVSVGTGTGRGPLPHPPHFRFPSPPVTGSRSRFPSPPRYRFPSPITGSRSRFPSPVTGSRYRFPSPRYQFPLPVPLPPLPVPLPPLPVPLPPLPVPGSPPVHAMDKESLLQLRRRTGLPILQCREALQSCGGDLAQAEAWLLEHARRHGWSPRAQERPAREGLVGLIREGHVGVMVEVSCETDFVARTPEFQQVVAQAALGTYGCCQWGGAPTDPPLNTHTHTEPYGCCQWGGAP</sequence>
<comment type="similarity">
    <text evidence="1">Belongs to the EF-Ts family.</text>
</comment>
<dbReference type="GO" id="GO:0003746">
    <property type="term" value="F:translation elongation factor activity"/>
    <property type="evidence" value="ECO:0007669"/>
    <property type="project" value="UniProtKB-UniRule"/>
</dbReference>